<keyword evidence="5" id="KW-0665">Pyrimidine biosynthesis</keyword>
<keyword evidence="3" id="KW-0328">Glycosyltransferase</keyword>
<sequence length="211" mass="23653">VFDKIIAKKTINYLLQINAIKLNTKNPFTWASGIRSPIYCDNRLILSNTQVRSYIANQMSTIITKSFSDSYVLAGVATGAIAIGALIAERLEKPYIYVRPNPKGHGLKNQIEGSLPSGSDVVVIEDLISTGMSSLNAVNAIKNADSNVRGMLSIFSYSFDFAINRFESEKIDLISLADYNILIEIVKEEKIISDDEIKKLERWREDPENWM</sequence>
<dbReference type="InterPro" id="IPR029057">
    <property type="entry name" value="PRTase-like"/>
</dbReference>
<evidence type="ECO:0000313" key="7">
    <source>
        <dbReference type="EMBL" id="SUZ56879.1"/>
    </source>
</evidence>
<reference evidence="7" key="1">
    <citation type="submission" date="2018-05" db="EMBL/GenBank/DDBJ databases">
        <authorList>
            <person name="Lanie J.A."/>
            <person name="Ng W.-L."/>
            <person name="Kazmierczak K.M."/>
            <person name="Andrzejewski T.M."/>
            <person name="Davidsen T.M."/>
            <person name="Wayne K.J."/>
            <person name="Tettelin H."/>
            <person name="Glass J.I."/>
            <person name="Rusch D."/>
            <person name="Podicherti R."/>
            <person name="Tsui H.-C.T."/>
            <person name="Winkler M.E."/>
        </authorList>
    </citation>
    <scope>NUCLEOTIDE SEQUENCE</scope>
</reference>
<evidence type="ECO:0000256" key="5">
    <source>
        <dbReference type="ARBA" id="ARBA00022975"/>
    </source>
</evidence>
<feature type="non-terminal residue" evidence="7">
    <location>
        <position position="1"/>
    </location>
</feature>
<dbReference type="InterPro" id="IPR004467">
    <property type="entry name" value="Or_phspho_trans_dom"/>
</dbReference>
<dbReference type="EMBL" id="UINC01000529">
    <property type="protein sequence ID" value="SUZ56879.1"/>
    <property type="molecule type" value="Genomic_DNA"/>
</dbReference>
<dbReference type="Pfam" id="PF00156">
    <property type="entry name" value="Pribosyltran"/>
    <property type="match status" value="1"/>
</dbReference>
<evidence type="ECO:0000259" key="6">
    <source>
        <dbReference type="Pfam" id="PF00156"/>
    </source>
</evidence>
<proteinExistence type="inferred from homology"/>
<dbReference type="InterPro" id="IPR000836">
    <property type="entry name" value="PRTase_dom"/>
</dbReference>
<dbReference type="UniPathway" id="UPA00070">
    <property type="reaction ID" value="UER00119"/>
</dbReference>
<comment type="pathway">
    <text evidence="1">Pyrimidine metabolism; UMP biosynthesis via de novo pathway; UMP from orotate: step 1/2.</text>
</comment>
<evidence type="ECO:0000256" key="3">
    <source>
        <dbReference type="ARBA" id="ARBA00022676"/>
    </source>
</evidence>
<dbReference type="GO" id="GO:0044205">
    <property type="term" value="P:'de novo' UMP biosynthetic process"/>
    <property type="evidence" value="ECO:0007669"/>
    <property type="project" value="UniProtKB-UniPathway"/>
</dbReference>
<organism evidence="7">
    <name type="scientific">marine metagenome</name>
    <dbReference type="NCBI Taxonomy" id="408172"/>
    <lineage>
        <taxon>unclassified sequences</taxon>
        <taxon>metagenomes</taxon>
        <taxon>ecological metagenomes</taxon>
    </lineage>
</organism>
<name>A0A381NRC1_9ZZZZ</name>
<dbReference type="GO" id="GO:0004588">
    <property type="term" value="F:orotate phosphoribosyltransferase activity"/>
    <property type="evidence" value="ECO:0007669"/>
    <property type="project" value="UniProtKB-EC"/>
</dbReference>
<dbReference type="PANTHER" id="PTHR19278:SF9">
    <property type="entry name" value="URIDINE 5'-MONOPHOSPHATE SYNTHASE"/>
    <property type="match status" value="1"/>
</dbReference>
<gene>
    <name evidence="7" type="ORF">METZ01_LOCUS9733</name>
</gene>
<evidence type="ECO:0000256" key="2">
    <source>
        <dbReference type="ARBA" id="ARBA00011971"/>
    </source>
</evidence>
<dbReference type="PANTHER" id="PTHR19278">
    <property type="entry name" value="OROTATE PHOSPHORIBOSYLTRANSFERASE"/>
    <property type="match status" value="1"/>
</dbReference>
<feature type="domain" description="Phosphoribosyltransferase" evidence="6">
    <location>
        <begin position="70"/>
        <end position="146"/>
    </location>
</feature>
<keyword evidence="4" id="KW-0808">Transferase</keyword>
<evidence type="ECO:0000256" key="4">
    <source>
        <dbReference type="ARBA" id="ARBA00022679"/>
    </source>
</evidence>
<dbReference type="CDD" id="cd06223">
    <property type="entry name" value="PRTases_typeI"/>
    <property type="match status" value="1"/>
</dbReference>
<dbReference type="HAMAP" id="MF_01208">
    <property type="entry name" value="PyrE"/>
    <property type="match status" value="1"/>
</dbReference>
<dbReference type="SUPFAM" id="SSF53271">
    <property type="entry name" value="PRTase-like"/>
    <property type="match status" value="1"/>
</dbReference>
<dbReference type="NCBIfam" id="TIGR00336">
    <property type="entry name" value="pyrE"/>
    <property type="match status" value="1"/>
</dbReference>
<dbReference type="AlphaFoldDB" id="A0A381NRC1"/>
<dbReference type="InterPro" id="IPR023031">
    <property type="entry name" value="OPRT"/>
</dbReference>
<dbReference type="EC" id="2.4.2.10" evidence="2"/>
<dbReference type="Gene3D" id="3.40.50.2020">
    <property type="match status" value="1"/>
</dbReference>
<protein>
    <recommendedName>
        <fullName evidence="2">orotate phosphoribosyltransferase</fullName>
        <ecNumber evidence="2">2.4.2.10</ecNumber>
    </recommendedName>
</protein>
<dbReference type="GO" id="GO:0019856">
    <property type="term" value="P:pyrimidine nucleobase biosynthetic process"/>
    <property type="evidence" value="ECO:0007669"/>
    <property type="project" value="TreeGrafter"/>
</dbReference>
<accession>A0A381NRC1</accession>
<evidence type="ECO:0000256" key="1">
    <source>
        <dbReference type="ARBA" id="ARBA00004889"/>
    </source>
</evidence>